<evidence type="ECO:0000256" key="1">
    <source>
        <dbReference type="ARBA" id="ARBA00005495"/>
    </source>
</evidence>
<dbReference type="InterPro" id="IPR006913">
    <property type="entry name" value="CENP-V/GFA"/>
</dbReference>
<dbReference type="Pfam" id="PF04828">
    <property type="entry name" value="GFA"/>
    <property type="match status" value="1"/>
</dbReference>
<dbReference type="OrthoDB" id="9985472at2759"/>
<dbReference type="AlphaFoldDB" id="G9NE52"/>
<dbReference type="eggNOG" id="ENOG502S5AR">
    <property type="taxonomic scope" value="Eukaryota"/>
</dbReference>
<evidence type="ECO:0000313" key="7">
    <source>
        <dbReference type="Proteomes" id="UP000005426"/>
    </source>
</evidence>
<evidence type="ECO:0000313" key="6">
    <source>
        <dbReference type="EMBL" id="EHK51085.1"/>
    </source>
</evidence>
<dbReference type="SUPFAM" id="SSF51316">
    <property type="entry name" value="Mss4-like"/>
    <property type="match status" value="1"/>
</dbReference>
<dbReference type="STRING" id="452589.G9NE52"/>
<dbReference type="HOGENOM" id="CLU_055491_3_6_1"/>
<evidence type="ECO:0000256" key="2">
    <source>
        <dbReference type="ARBA" id="ARBA00022723"/>
    </source>
</evidence>
<reference evidence="6 7" key="1">
    <citation type="journal article" date="2011" name="Genome Biol.">
        <title>Comparative genome sequence analysis underscores mycoparasitism as the ancestral life style of Trichoderma.</title>
        <authorList>
            <person name="Kubicek C.P."/>
            <person name="Herrera-Estrella A."/>
            <person name="Seidl-Seiboth V."/>
            <person name="Martinez D.A."/>
            <person name="Druzhinina I.S."/>
            <person name="Thon M."/>
            <person name="Zeilinger S."/>
            <person name="Casas-Flores S."/>
            <person name="Horwitz B.A."/>
            <person name="Mukherjee P.K."/>
            <person name="Mukherjee M."/>
            <person name="Kredics L."/>
            <person name="Alcaraz L.D."/>
            <person name="Aerts A."/>
            <person name="Antal Z."/>
            <person name="Atanasova L."/>
            <person name="Cervantes-Badillo M.G."/>
            <person name="Challacombe J."/>
            <person name="Chertkov O."/>
            <person name="McCluskey K."/>
            <person name="Coulpier F."/>
            <person name="Deshpande N."/>
            <person name="von Doehren H."/>
            <person name="Ebbole D.J."/>
            <person name="Esquivel-Naranjo E.U."/>
            <person name="Fekete E."/>
            <person name="Flipphi M."/>
            <person name="Glaser F."/>
            <person name="Gomez-Rodriguez E.Y."/>
            <person name="Gruber S."/>
            <person name="Han C."/>
            <person name="Henrissat B."/>
            <person name="Hermosa R."/>
            <person name="Hernandez-Onate M."/>
            <person name="Karaffa L."/>
            <person name="Kosti I."/>
            <person name="Le Crom S."/>
            <person name="Lindquist E."/>
            <person name="Lucas S."/>
            <person name="Luebeck M."/>
            <person name="Luebeck P.S."/>
            <person name="Margeot A."/>
            <person name="Metz B."/>
            <person name="Misra M."/>
            <person name="Nevalainen H."/>
            <person name="Omann M."/>
            <person name="Packer N."/>
            <person name="Perrone G."/>
            <person name="Uresti-Rivera E.E."/>
            <person name="Salamov A."/>
            <person name="Schmoll M."/>
            <person name="Seiboth B."/>
            <person name="Shapiro H."/>
            <person name="Sukno S."/>
            <person name="Tamayo-Ramos J.A."/>
            <person name="Tisch D."/>
            <person name="Wiest A."/>
            <person name="Wilkinson H.H."/>
            <person name="Zhang M."/>
            <person name="Coutinho P.M."/>
            <person name="Kenerley C.M."/>
            <person name="Monte E."/>
            <person name="Baker S.E."/>
            <person name="Grigoriev I.V."/>
        </authorList>
    </citation>
    <scope>NUCLEOTIDE SEQUENCE [LARGE SCALE GENOMIC DNA]</scope>
    <source>
        <strain evidence="7">ATCC 20476 / IMI 206040</strain>
    </source>
</reference>
<dbReference type="PROSITE" id="PS51891">
    <property type="entry name" value="CENP_V_GFA"/>
    <property type="match status" value="1"/>
</dbReference>
<dbReference type="GO" id="GO:0046872">
    <property type="term" value="F:metal ion binding"/>
    <property type="evidence" value="ECO:0007669"/>
    <property type="project" value="UniProtKB-KW"/>
</dbReference>
<dbReference type="EMBL" id="ABDG02000010">
    <property type="protein sequence ID" value="EHK51085.1"/>
    <property type="molecule type" value="Genomic_DNA"/>
</dbReference>
<dbReference type="InterPro" id="IPR011057">
    <property type="entry name" value="Mss4-like_sf"/>
</dbReference>
<sequence length="138" mass="14602">MPTGSCWCGNVKYEFAGGSTPVALCHCLSCQKISGGTNTANIPVAREKLTVTSGTPKSHTQKHEDGFDLTVFFCGDCGSAIYKHADGDMFENVSLVQSGTLDGPARDKISTPSSELNVKLRASWLAEVSAAVQKQGFV</sequence>
<comment type="caution">
    <text evidence="6">The sequence shown here is derived from an EMBL/GenBank/DDBJ whole genome shotgun (WGS) entry which is preliminary data.</text>
</comment>
<evidence type="ECO:0000256" key="3">
    <source>
        <dbReference type="ARBA" id="ARBA00022833"/>
    </source>
</evidence>
<dbReference type="GO" id="GO:0016846">
    <property type="term" value="F:carbon-sulfur lyase activity"/>
    <property type="evidence" value="ECO:0007669"/>
    <property type="project" value="InterPro"/>
</dbReference>
<keyword evidence="7" id="KW-1185">Reference proteome</keyword>
<dbReference type="OMA" id="CGCLLYK"/>
<dbReference type="PANTHER" id="PTHR33337:SF30">
    <property type="entry name" value="DUF636 DOMAIN PROTEIN (AFU_ORTHOLOGUE AFUA_1G03180)"/>
    <property type="match status" value="1"/>
</dbReference>
<evidence type="ECO:0000259" key="5">
    <source>
        <dbReference type="PROSITE" id="PS51891"/>
    </source>
</evidence>
<evidence type="ECO:0000256" key="4">
    <source>
        <dbReference type="ARBA" id="ARBA00023239"/>
    </source>
</evidence>
<organism evidence="6 7">
    <name type="scientific">Hypocrea atroviridis (strain ATCC 20476 / IMI 206040)</name>
    <name type="common">Trichoderma atroviride</name>
    <dbReference type="NCBI Taxonomy" id="452589"/>
    <lineage>
        <taxon>Eukaryota</taxon>
        <taxon>Fungi</taxon>
        <taxon>Dikarya</taxon>
        <taxon>Ascomycota</taxon>
        <taxon>Pezizomycotina</taxon>
        <taxon>Sordariomycetes</taxon>
        <taxon>Hypocreomycetidae</taxon>
        <taxon>Hypocreales</taxon>
        <taxon>Hypocreaceae</taxon>
        <taxon>Trichoderma</taxon>
    </lineage>
</organism>
<dbReference type="Gene3D" id="3.90.1590.10">
    <property type="entry name" value="glutathione-dependent formaldehyde- activating enzyme (gfa)"/>
    <property type="match status" value="1"/>
</dbReference>
<dbReference type="PANTHER" id="PTHR33337">
    <property type="entry name" value="GFA DOMAIN-CONTAINING PROTEIN"/>
    <property type="match status" value="1"/>
</dbReference>
<name>G9NE52_HYPAI</name>
<keyword evidence="3" id="KW-0862">Zinc</keyword>
<dbReference type="Proteomes" id="UP000005426">
    <property type="component" value="Unassembled WGS sequence"/>
</dbReference>
<protein>
    <recommendedName>
        <fullName evidence="5">CENP-V/GFA domain-containing protein</fullName>
    </recommendedName>
</protein>
<proteinExistence type="inferred from homology"/>
<keyword evidence="2" id="KW-0479">Metal-binding</keyword>
<comment type="similarity">
    <text evidence="1">Belongs to the Gfa family.</text>
</comment>
<accession>G9NE52</accession>
<gene>
    <name evidence="6" type="ORF">TRIATDRAFT_83910</name>
</gene>
<feature type="domain" description="CENP-V/GFA" evidence="5">
    <location>
        <begin position="2"/>
        <end position="125"/>
    </location>
</feature>
<keyword evidence="4" id="KW-0456">Lyase</keyword>